<keyword evidence="1" id="KW-0812">Transmembrane</keyword>
<sequence>MWEIPFYAILMPIITVVLSLFGAMKLKNYYLAPLIIFVGLNVLTIVLPMVQNVGWTALFGWATFYTVVSLLISIIVKFAKTKAAA</sequence>
<feature type="transmembrane region" description="Helical" evidence="1">
    <location>
        <begin position="6"/>
        <end position="23"/>
    </location>
</feature>
<keyword evidence="1" id="KW-1133">Transmembrane helix</keyword>
<proteinExistence type="predicted"/>
<keyword evidence="3" id="KW-1185">Reference proteome</keyword>
<dbReference type="InterPro" id="IPR020258">
    <property type="entry name" value="Uncharacterised_YbeF"/>
</dbReference>
<comment type="caution">
    <text evidence="2">The sequence shown here is derived from an EMBL/GenBank/DDBJ whole genome shotgun (WGS) entry which is preliminary data.</text>
</comment>
<keyword evidence="1" id="KW-0472">Membrane</keyword>
<evidence type="ECO:0000256" key="1">
    <source>
        <dbReference type="SAM" id="Phobius"/>
    </source>
</evidence>
<dbReference type="EMBL" id="JAGYPG010000002">
    <property type="protein sequence ID" value="MBS4196035.1"/>
    <property type="molecule type" value="Genomic_DNA"/>
</dbReference>
<gene>
    <name evidence="2" type="ORF">KHA97_13295</name>
</gene>
<dbReference type="AlphaFoldDB" id="A0A942TDU3"/>
<reference evidence="2 3" key="1">
    <citation type="submission" date="2021-05" db="EMBL/GenBank/DDBJ databases">
        <title>Novel Bacillus species.</title>
        <authorList>
            <person name="Liu G."/>
        </authorList>
    </citation>
    <scope>NUCLEOTIDE SEQUENCE [LARGE SCALE GENOMIC DNA]</scope>
    <source>
        <strain evidence="3">FJAT-49780</strain>
    </source>
</reference>
<dbReference type="Proteomes" id="UP000681414">
    <property type="component" value="Unassembled WGS sequence"/>
</dbReference>
<dbReference type="Pfam" id="PF10852">
    <property type="entry name" value="DUF2651"/>
    <property type="match status" value="1"/>
</dbReference>
<evidence type="ECO:0000313" key="2">
    <source>
        <dbReference type="EMBL" id="MBS4196035.1"/>
    </source>
</evidence>
<accession>A0A942TDU3</accession>
<feature type="transmembrane region" description="Helical" evidence="1">
    <location>
        <begin position="56"/>
        <end position="79"/>
    </location>
</feature>
<protein>
    <submittedName>
        <fullName evidence="2">DUF2651 family protein</fullName>
    </submittedName>
</protein>
<evidence type="ECO:0000313" key="3">
    <source>
        <dbReference type="Proteomes" id="UP000681414"/>
    </source>
</evidence>
<organism evidence="2 3">
    <name type="scientific">Lederbergia citri</name>
    <dbReference type="NCBI Taxonomy" id="2833580"/>
    <lineage>
        <taxon>Bacteria</taxon>
        <taxon>Bacillati</taxon>
        <taxon>Bacillota</taxon>
        <taxon>Bacilli</taxon>
        <taxon>Bacillales</taxon>
        <taxon>Bacillaceae</taxon>
        <taxon>Lederbergia</taxon>
    </lineage>
</organism>
<dbReference type="RefSeq" id="WP_213125200.1">
    <property type="nucleotide sequence ID" value="NZ_JAGYPG010000002.1"/>
</dbReference>
<name>A0A942TDU3_9BACI</name>
<feature type="transmembrane region" description="Helical" evidence="1">
    <location>
        <begin position="30"/>
        <end position="50"/>
    </location>
</feature>